<name>A0ABN2TEG7_9ACTN</name>
<dbReference type="RefSeq" id="WP_344106126.1">
    <property type="nucleotide sequence ID" value="NZ_BAAAPC010000017.1"/>
</dbReference>
<gene>
    <name evidence="1" type="ORF">GCM10009799_37580</name>
</gene>
<accession>A0ABN2TEG7</accession>
<organism evidence="1 2">
    <name type="scientific">Nocardiopsis rhodophaea</name>
    <dbReference type="NCBI Taxonomy" id="280238"/>
    <lineage>
        <taxon>Bacteria</taxon>
        <taxon>Bacillati</taxon>
        <taxon>Actinomycetota</taxon>
        <taxon>Actinomycetes</taxon>
        <taxon>Streptosporangiales</taxon>
        <taxon>Nocardiopsidaceae</taxon>
        <taxon>Nocardiopsis</taxon>
    </lineage>
</organism>
<comment type="caution">
    <text evidence="1">The sequence shown here is derived from an EMBL/GenBank/DDBJ whole genome shotgun (WGS) entry which is preliminary data.</text>
</comment>
<keyword evidence="2" id="KW-1185">Reference proteome</keyword>
<evidence type="ECO:0000313" key="1">
    <source>
        <dbReference type="EMBL" id="GAA2006579.1"/>
    </source>
</evidence>
<protein>
    <submittedName>
        <fullName evidence="1">Uncharacterized protein</fullName>
    </submittedName>
</protein>
<sequence length="56" mass="5918">MSIMLMFGIGSLAMFALLVGLFMTALLAASGDVSDDDQADDEEINRSFDAHGVHIG</sequence>
<evidence type="ECO:0000313" key="2">
    <source>
        <dbReference type="Proteomes" id="UP001501585"/>
    </source>
</evidence>
<dbReference type="EMBL" id="BAAAPC010000017">
    <property type="protein sequence ID" value="GAA2006579.1"/>
    <property type="molecule type" value="Genomic_DNA"/>
</dbReference>
<proteinExistence type="predicted"/>
<reference evidence="1 2" key="1">
    <citation type="journal article" date="2019" name="Int. J. Syst. Evol. Microbiol.">
        <title>The Global Catalogue of Microorganisms (GCM) 10K type strain sequencing project: providing services to taxonomists for standard genome sequencing and annotation.</title>
        <authorList>
            <consortium name="The Broad Institute Genomics Platform"/>
            <consortium name="The Broad Institute Genome Sequencing Center for Infectious Disease"/>
            <person name="Wu L."/>
            <person name="Ma J."/>
        </authorList>
    </citation>
    <scope>NUCLEOTIDE SEQUENCE [LARGE SCALE GENOMIC DNA]</scope>
    <source>
        <strain evidence="1 2">JCM 15313</strain>
    </source>
</reference>
<dbReference type="Proteomes" id="UP001501585">
    <property type="component" value="Unassembled WGS sequence"/>
</dbReference>